<keyword evidence="3" id="KW-1185">Reference proteome</keyword>
<protein>
    <submittedName>
        <fullName evidence="2">Uncharacterized protein</fullName>
    </submittedName>
</protein>
<organism evidence="2 3">
    <name type="scientific">Lactobacillus nasalidis</name>
    <dbReference type="NCBI Taxonomy" id="2797258"/>
    <lineage>
        <taxon>Bacteria</taxon>
        <taxon>Bacillati</taxon>
        <taxon>Bacillota</taxon>
        <taxon>Bacilli</taxon>
        <taxon>Lactobacillales</taxon>
        <taxon>Lactobacillaceae</taxon>
        <taxon>Lactobacillus</taxon>
    </lineage>
</organism>
<accession>A0ABQ3W369</accession>
<sequence>MKKITKSVVTALSLATASLTLLPQAAGQAQAATAVKTSKEYKDGSYTVSAAFYDSGSNVYSTEASFLTAAAAKVTIKSKKTPQYPSRSARTARFTAA</sequence>
<evidence type="ECO:0000313" key="2">
    <source>
        <dbReference type="EMBL" id="GHW00818.1"/>
    </source>
</evidence>
<keyword evidence="1" id="KW-0732">Signal</keyword>
<feature type="chain" id="PRO_5046770533" evidence="1">
    <location>
        <begin position="32"/>
        <end position="97"/>
    </location>
</feature>
<evidence type="ECO:0000313" key="3">
    <source>
        <dbReference type="Proteomes" id="UP000616547"/>
    </source>
</evidence>
<comment type="caution">
    <text evidence="2">The sequence shown here is derived from an EMBL/GenBank/DDBJ whole genome shotgun (WGS) entry which is preliminary data.</text>
</comment>
<gene>
    <name evidence="2" type="ORF">lacNasYZ03_05050</name>
</gene>
<name>A0ABQ3W369_9LACO</name>
<evidence type="ECO:0000256" key="1">
    <source>
        <dbReference type="SAM" id="SignalP"/>
    </source>
</evidence>
<dbReference type="RefSeq" id="WP_244660687.1">
    <property type="nucleotide sequence ID" value="NZ_BOCG01000449.1"/>
</dbReference>
<dbReference type="Proteomes" id="UP000616547">
    <property type="component" value="Unassembled WGS sequence"/>
</dbReference>
<proteinExistence type="predicted"/>
<feature type="signal peptide" evidence="1">
    <location>
        <begin position="1"/>
        <end position="31"/>
    </location>
</feature>
<reference evidence="3" key="1">
    <citation type="submission" date="2021-01" db="EMBL/GenBank/DDBJ databases">
        <title>Draft genome sequence of Nasalis larvatus strain YZ03.</title>
        <authorList>
            <person name="Suzuki-Hashido N."/>
            <person name="Tsuchida S."/>
            <person name="Hayakawa T."/>
        </authorList>
    </citation>
    <scope>NUCLEOTIDE SEQUENCE [LARGE SCALE GENOMIC DNA]</scope>
    <source>
        <strain evidence="3">YZ03</strain>
    </source>
</reference>
<dbReference type="EMBL" id="BOCI01000136">
    <property type="protein sequence ID" value="GHW00818.1"/>
    <property type="molecule type" value="Genomic_DNA"/>
</dbReference>